<dbReference type="AlphaFoldDB" id="A0A7R9LFC9"/>
<dbReference type="EMBL" id="CAJPVJ010000658">
    <property type="protein sequence ID" value="CAG2163084.1"/>
    <property type="molecule type" value="Genomic_DNA"/>
</dbReference>
<evidence type="ECO:0000313" key="1">
    <source>
        <dbReference type="EMBL" id="CAD7640648.1"/>
    </source>
</evidence>
<evidence type="ECO:0000313" key="2">
    <source>
        <dbReference type="Proteomes" id="UP000728032"/>
    </source>
</evidence>
<protein>
    <submittedName>
        <fullName evidence="1">Uncharacterized protein</fullName>
    </submittedName>
</protein>
<name>A0A7R9LFC9_9ACAR</name>
<dbReference type="EMBL" id="OC915483">
    <property type="protein sequence ID" value="CAD7640648.1"/>
    <property type="molecule type" value="Genomic_DNA"/>
</dbReference>
<dbReference type="Proteomes" id="UP000728032">
    <property type="component" value="Unassembled WGS sequence"/>
</dbReference>
<proteinExistence type="predicted"/>
<sequence>MIKLSPVFNSTLDNQNIV</sequence>
<organism evidence="1">
    <name type="scientific">Oppiella nova</name>
    <dbReference type="NCBI Taxonomy" id="334625"/>
    <lineage>
        <taxon>Eukaryota</taxon>
        <taxon>Metazoa</taxon>
        <taxon>Ecdysozoa</taxon>
        <taxon>Arthropoda</taxon>
        <taxon>Chelicerata</taxon>
        <taxon>Arachnida</taxon>
        <taxon>Acari</taxon>
        <taxon>Acariformes</taxon>
        <taxon>Sarcoptiformes</taxon>
        <taxon>Oribatida</taxon>
        <taxon>Brachypylina</taxon>
        <taxon>Oppioidea</taxon>
        <taxon>Oppiidae</taxon>
        <taxon>Oppiella</taxon>
    </lineage>
</organism>
<keyword evidence="2" id="KW-1185">Reference proteome</keyword>
<gene>
    <name evidence="1" type="ORF">ONB1V03_LOCUS2668</name>
</gene>
<accession>A0A7R9LFC9</accession>
<reference evidence="1" key="1">
    <citation type="submission" date="2020-11" db="EMBL/GenBank/DDBJ databases">
        <authorList>
            <person name="Tran Van P."/>
        </authorList>
    </citation>
    <scope>NUCLEOTIDE SEQUENCE</scope>
</reference>